<dbReference type="SUPFAM" id="SSF46458">
    <property type="entry name" value="Globin-like"/>
    <property type="match status" value="1"/>
</dbReference>
<dbReference type="RefSeq" id="WP_183208669.1">
    <property type="nucleotide sequence ID" value="NZ_JAAAMM010000003.1"/>
</dbReference>
<keyword evidence="6" id="KW-1185">Reference proteome</keyword>
<evidence type="ECO:0000256" key="4">
    <source>
        <dbReference type="ARBA" id="ARBA00023004"/>
    </source>
</evidence>
<dbReference type="InterPro" id="IPR001486">
    <property type="entry name" value="Hemoglobin_trunc"/>
</dbReference>
<keyword evidence="3" id="KW-0479">Metal-binding</keyword>
<dbReference type="GO" id="GO:0020037">
    <property type="term" value="F:heme binding"/>
    <property type="evidence" value="ECO:0007669"/>
    <property type="project" value="InterPro"/>
</dbReference>
<dbReference type="GO" id="GO:0019825">
    <property type="term" value="F:oxygen binding"/>
    <property type="evidence" value="ECO:0007669"/>
    <property type="project" value="InterPro"/>
</dbReference>
<dbReference type="GO" id="GO:0046872">
    <property type="term" value="F:metal ion binding"/>
    <property type="evidence" value="ECO:0007669"/>
    <property type="project" value="UniProtKB-KW"/>
</dbReference>
<keyword evidence="1" id="KW-0813">Transport</keyword>
<comment type="caution">
    <text evidence="5">The sequence shown here is derived from an EMBL/GenBank/DDBJ whole genome shotgun (WGS) entry which is preliminary data.</text>
</comment>
<evidence type="ECO:0000313" key="5">
    <source>
        <dbReference type="EMBL" id="MBB4003554.1"/>
    </source>
</evidence>
<dbReference type="AlphaFoldDB" id="A0A7W6HE37"/>
<name>A0A7W6HE37_9HYPH</name>
<keyword evidence="4" id="KW-0408">Iron</keyword>
<dbReference type="InterPro" id="IPR012292">
    <property type="entry name" value="Globin/Proto"/>
</dbReference>
<proteinExistence type="predicted"/>
<dbReference type="EMBL" id="JACIEM010000003">
    <property type="protein sequence ID" value="MBB4003554.1"/>
    <property type="molecule type" value="Genomic_DNA"/>
</dbReference>
<keyword evidence="2" id="KW-0349">Heme</keyword>
<reference evidence="5 6" key="1">
    <citation type="submission" date="2020-08" db="EMBL/GenBank/DDBJ databases">
        <title>Genomic Encyclopedia of Type Strains, Phase IV (KMG-IV): sequencing the most valuable type-strain genomes for metagenomic binning, comparative biology and taxonomic classification.</title>
        <authorList>
            <person name="Goeker M."/>
        </authorList>
    </citation>
    <scope>NUCLEOTIDE SEQUENCE [LARGE SCALE GENOMIC DNA]</scope>
    <source>
        <strain evidence="5 6">DSM 103570</strain>
    </source>
</reference>
<protein>
    <submittedName>
        <fullName evidence="5">Hemoglobin</fullName>
    </submittedName>
</protein>
<dbReference type="Gene3D" id="1.10.490.10">
    <property type="entry name" value="Globins"/>
    <property type="match status" value="1"/>
</dbReference>
<dbReference type="Pfam" id="PF01152">
    <property type="entry name" value="Bac_globin"/>
    <property type="match status" value="1"/>
</dbReference>
<dbReference type="Proteomes" id="UP000588647">
    <property type="component" value="Unassembled WGS sequence"/>
</dbReference>
<dbReference type="InterPro" id="IPR009050">
    <property type="entry name" value="Globin-like_sf"/>
</dbReference>
<gene>
    <name evidence="5" type="ORF">GGR03_002635</name>
</gene>
<sequence>MQAVVSEVDLRGLVEDFYGRVRRDSELAPIFEGAIGDWPLHLDRLTAFWSSVMLGSGRYKGNPFAAHQRHAEELHPELFDRWLGIWRETTRDRFPAEIAAIFQLKADRIAESLKAGLFFRPALACGAAGALRG</sequence>
<evidence type="ECO:0000256" key="1">
    <source>
        <dbReference type="ARBA" id="ARBA00022448"/>
    </source>
</evidence>
<organism evidence="5 6">
    <name type="scientific">Aurantimonas endophytica</name>
    <dbReference type="NCBI Taxonomy" id="1522175"/>
    <lineage>
        <taxon>Bacteria</taxon>
        <taxon>Pseudomonadati</taxon>
        <taxon>Pseudomonadota</taxon>
        <taxon>Alphaproteobacteria</taxon>
        <taxon>Hyphomicrobiales</taxon>
        <taxon>Aurantimonadaceae</taxon>
        <taxon>Aurantimonas</taxon>
    </lineage>
</organism>
<dbReference type="CDD" id="cd08916">
    <property type="entry name" value="TrHb3_P"/>
    <property type="match status" value="1"/>
</dbReference>
<evidence type="ECO:0000256" key="2">
    <source>
        <dbReference type="ARBA" id="ARBA00022617"/>
    </source>
</evidence>
<evidence type="ECO:0000313" key="6">
    <source>
        <dbReference type="Proteomes" id="UP000588647"/>
    </source>
</evidence>
<evidence type="ECO:0000256" key="3">
    <source>
        <dbReference type="ARBA" id="ARBA00022723"/>
    </source>
</evidence>
<accession>A0A7W6HE37</accession>